<keyword evidence="2 4" id="KW-0863">Zinc-finger</keyword>
<evidence type="ECO:0000256" key="2">
    <source>
        <dbReference type="ARBA" id="ARBA00022771"/>
    </source>
</evidence>
<evidence type="ECO:0000259" key="5">
    <source>
        <dbReference type="PROSITE" id="PS50808"/>
    </source>
</evidence>
<sequence length="224" mass="24182">AMVSAAWQFFARPPKGTPYPYKLPCRLCGVVCSVKSKKSGTSNLKRHVAAKHEDALAASGLFFDAFYRERPIRPDILEEQGPSQAVVKEENDDCSYIGGVEEPVQYVHEPSESMASSSINHDGTVGVPVKYAREPSESIAASSSINENAIPARVNISDGAEAENITTMVSGQNLFPIRVNISDGTVTEHIITMAPGATLIEVLGSHVALSDSIRGRECKWTYEG</sequence>
<dbReference type="GO" id="GO:0003677">
    <property type="term" value="F:DNA binding"/>
    <property type="evidence" value="ECO:0007669"/>
    <property type="project" value="InterPro"/>
</dbReference>
<dbReference type="GO" id="GO:0008270">
    <property type="term" value="F:zinc ion binding"/>
    <property type="evidence" value="ECO:0007669"/>
    <property type="project" value="UniProtKB-KW"/>
</dbReference>
<dbReference type="EMBL" id="BTSY01000003">
    <property type="protein sequence ID" value="GMT20685.1"/>
    <property type="molecule type" value="Genomic_DNA"/>
</dbReference>
<comment type="caution">
    <text evidence="6">The sequence shown here is derived from an EMBL/GenBank/DDBJ whole genome shotgun (WGS) entry which is preliminary data.</text>
</comment>
<dbReference type="PROSITE" id="PS50808">
    <property type="entry name" value="ZF_BED"/>
    <property type="match status" value="1"/>
</dbReference>
<feature type="domain" description="BED-type" evidence="5">
    <location>
        <begin position="1"/>
        <end position="59"/>
    </location>
</feature>
<dbReference type="Pfam" id="PF02892">
    <property type="entry name" value="zf-BED"/>
    <property type="match status" value="1"/>
</dbReference>
<name>A0AAV5VRS4_9BILA</name>
<reference evidence="6" key="1">
    <citation type="submission" date="2023-10" db="EMBL/GenBank/DDBJ databases">
        <title>Genome assembly of Pristionchus species.</title>
        <authorList>
            <person name="Yoshida K."/>
            <person name="Sommer R.J."/>
        </authorList>
    </citation>
    <scope>NUCLEOTIDE SEQUENCE</scope>
    <source>
        <strain evidence="6">RS5133</strain>
    </source>
</reference>
<evidence type="ECO:0000313" key="7">
    <source>
        <dbReference type="Proteomes" id="UP001432322"/>
    </source>
</evidence>
<accession>A0AAV5VRS4</accession>
<proteinExistence type="predicted"/>
<evidence type="ECO:0000256" key="3">
    <source>
        <dbReference type="ARBA" id="ARBA00022833"/>
    </source>
</evidence>
<feature type="non-terminal residue" evidence="6">
    <location>
        <position position="1"/>
    </location>
</feature>
<dbReference type="InterPro" id="IPR036236">
    <property type="entry name" value="Znf_C2H2_sf"/>
</dbReference>
<evidence type="ECO:0000256" key="4">
    <source>
        <dbReference type="PROSITE-ProRule" id="PRU00027"/>
    </source>
</evidence>
<dbReference type="SUPFAM" id="SSF57667">
    <property type="entry name" value="beta-beta-alpha zinc fingers"/>
    <property type="match status" value="1"/>
</dbReference>
<dbReference type="Proteomes" id="UP001432322">
    <property type="component" value="Unassembled WGS sequence"/>
</dbReference>
<keyword evidence="7" id="KW-1185">Reference proteome</keyword>
<protein>
    <recommendedName>
        <fullName evidence="5">BED-type domain-containing protein</fullName>
    </recommendedName>
</protein>
<feature type="non-terminal residue" evidence="6">
    <location>
        <position position="224"/>
    </location>
</feature>
<evidence type="ECO:0000256" key="1">
    <source>
        <dbReference type="ARBA" id="ARBA00022723"/>
    </source>
</evidence>
<dbReference type="SMART" id="SM00614">
    <property type="entry name" value="ZnF_BED"/>
    <property type="match status" value="1"/>
</dbReference>
<gene>
    <name evidence="6" type="ORF">PFISCL1PPCAC_11982</name>
</gene>
<keyword evidence="3" id="KW-0862">Zinc</keyword>
<organism evidence="6 7">
    <name type="scientific">Pristionchus fissidentatus</name>
    <dbReference type="NCBI Taxonomy" id="1538716"/>
    <lineage>
        <taxon>Eukaryota</taxon>
        <taxon>Metazoa</taxon>
        <taxon>Ecdysozoa</taxon>
        <taxon>Nematoda</taxon>
        <taxon>Chromadorea</taxon>
        <taxon>Rhabditida</taxon>
        <taxon>Rhabditina</taxon>
        <taxon>Diplogasteromorpha</taxon>
        <taxon>Diplogasteroidea</taxon>
        <taxon>Neodiplogasteridae</taxon>
        <taxon>Pristionchus</taxon>
    </lineage>
</organism>
<dbReference type="AlphaFoldDB" id="A0AAV5VRS4"/>
<keyword evidence="1" id="KW-0479">Metal-binding</keyword>
<dbReference type="InterPro" id="IPR003656">
    <property type="entry name" value="Znf_BED"/>
</dbReference>
<evidence type="ECO:0000313" key="6">
    <source>
        <dbReference type="EMBL" id="GMT20685.1"/>
    </source>
</evidence>